<protein>
    <submittedName>
        <fullName evidence="6">Helix-turn-helix transcriptional regulator</fullName>
    </submittedName>
</protein>
<dbReference type="GO" id="GO:0003700">
    <property type="term" value="F:DNA-binding transcription factor activity"/>
    <property type="evidence" value="ECO:0007669"/>
    <property type="project" value="InterPro"/>
</dbReference>
<reference evidence="6 7" key="1">
    <citation type="submission" date="2019-09" db="EMBL/GenBank/DDBJ databases">
        <title>Sulfurimonas gotlandica sp. nov., a chemoautotrophic and psychrotolerant epsilonproteobacterium isolated from a pelagic redoxcline, and an emended description of the genus Sulfurimonas.</title>
        <authorList>
            <person name="Wang S."/>
            <person name="Jiang L."/>
            <person name="Shao S."/>
        </authorList>
    </citation>
    <scope>NUCLEOTIDE SEQUENCE [LARGE SCALE GENOMIC DNA]</scope>
    <source>
        <strain evidence="6 7">GYSZ_1</strain>
    </source>
</reference>
<dbReference type="Pfam" id="PF12833">
    <property type="entry name" value="HTH_18"/>
    <property type="match status" value="1"/>
</dbReference>
<sequence>MKILDINKYAPSANLKDYIDAYWSIKNISNDDVNIPVVPDGCMDIIYQDNQLFFIGAMSEAIIVSAKPSEYTFGIRFKPSILAQFLDINVSNLTDKKLLLKDISTELFKLLSFQEKDENKKVKRLNIIFENIFKNINFNSTVVKAVKYVNLNKGNIQIKDLEKELKLSSRQIERLFQNYIGYSPKKFCNIIRFFSLFKELIKSYKNNLSHKAYDYGYCDQAHLNKEFKKFSNFTPTDEIMSVFYNT</sequence>
<evidence type="ECO:0000259" key="5">
    <source>
        <dbReference type="PROSITE" id="PS01124"/>
    </source>
</evidence>
<dbReference type="AlphaFoldDB" id="A0A5P8P2U5"/>
<dbReference type="SMART" id="SM00342">
    <property type="entry name" value="HTH_ARAC"/>
    <property type="match status" value="1"/>
</dbReference>
<evidence type="ECO:0000256" key="1">
    <source>
        <dbReference type="ARBA" id="ARBA00023015"/>
    </source>
</evidence>
<organism evidence="6 7">
    <name type="scientific">Sulfurimonas lithotrophica</name>
    <dbReference type="NCBI Taxonomy" id="2590022"/>
    <lineage>
        <taxon>Bacteria</taxon>
        <taxon>Pseudomonadati</taxon>
        <taxon>Campylobacterota</taxon>
        <taxon>Epsilonproteobacteria</taxon>
        <taxon>Campylobacterales</taxon>
        <taxon>Sulfurimonadaceae</taxon>
        <taxon>Sulfurimonas</taxon>
    </lineage>
</organism>
<keyword evidence="3" id="KW-0804">Transcription</keyword>
<evidence type="ECO:0000256" key="3">
    <source>
        <dbReference type="ARBA" id="ARBA00023163"/>
    </source>
</evidence>
<dbReference type="OrthoDB" id="2559672at2"/>
<dbReference type="GO" id="GO:0043565">
    <property type="term" value="F:sequence-specific DNA binding"/>
    <property type="evidence" value="ECO:0007669"/>
    <property type="project" value="InterPro"/>
</dbReference>
<gene>
    <name evidence="6" type="ORF">FJR48_09770</name>
</gene>
<dbReference type="Gene3D" id="1.10.10.60">
    <property type="entry name" value="Homeodomain-like"/>
    <property type="match status" value="1"/>
</dbReference>
<feature type="coiled-coil region" evidence="4">
    <location>
        <begin position="151"/>
        <end position="178"/>
    </location>
</feature>
<keyword evidence="4" id="KW-0175">Coiled coil</keyword>
<dbReference type="PANTHER" id="PTHR46796">
    <property type="entry name" value="HTH-TYPE TRANSCRIPTIONAL ACTIVATOR RHAS-RELATED"/>
    <property type="match status" value="1"/>
</dbReference>
<feature type="domain" description="HTH araC/xylS-type" evidence="5">
    <location>
        <begin position="143"/>
        <end position="241"/>
    </location>
</feature>
<evidence type="ECO:0000313" key="6">
    <source>
        <dbReference type="EMBL" id="QFR49995.1"/>
    </source>
</evidence>
<dbReference type="PANTHER" id="PTHR46796:SF13">
    <property type="entry name" value="HTH-TYPE TRANSCRIPTIONAL ACTIVATOR RHAS"/>
    <property type="match status" value="1"/>
</dbReference>
<keyword evidence="7" id="KW-1185">Reference proteome</keyword>
<evidence type="ECO:0000256" key="2">
    <source>
        <dbReference type="ARBA" id="ARBA00023125"/>
    </source>
</evidence>
<evidence type="ECO:0000313" key="7">
    <source>
        <dbReference type="Proteomes" id="UP000326944"/>
    </source>
</evidence>
<keyword evidence="2" id="KW-0238">DNA-binding</keyword>
<dbReference type="KEGG" id="sulg:FJR48_09770"/>
<dbReference type="InterPro" id="IPR046532">
    <property type="entry name" value="DUF6597"/>
</dbReference>
<dbReference type="Proteomes" id="UP000326944">
    <property type="component" value="Chromosome"/>
</dbReference>
<dbReference type="Pfam" id="PF20240">
    <property type="entry name" value="DUF6597"/>
    <property type="match status" value="1"/>
</dbReference>
<proteinExistence type="predicted"/>
<keyword evidence="1" id="KW-0805">Transcription regulation</keyword>
<dbReference type="PROSITE" id="PS01124">
    <property type="entry name" value="HTH_ARAC_FAMILY_2"/>
    <property type="match status" value="1"/>
</dbReference>
<dbReference type="InterPro" id="IPR018060">
    <property type="entry name" value="HTH_AraC"/>
</dbReference>
<dbReference type="EMBL" id="CP043617">
    <property type="protein sequence ID" value="QFR49995.1"/>
    <property type="molecule type" value="Genomic_DNA"/>
</dbReference>
<accession>A0A5P8P2U5</accession>
<dbReference type="InterPro" id="IPR050204">
    <property type="entry name" value="AraC_XylS_family_regulators"/>
</dbReference>
<dbReference type="RefSeq" id="WP_152307943.1">
    <property type="nucleotide sequence ID" value="NZ_CP043617.1"/>
</dbReference>
<evidence type="ECO:0000256" key="4">
    <source>
        <dbReference type="SAM" id="Coils"/>
    </source>
</evidence>
<name>A0A5P8P2U5_9BACT</name>